<keyword evidence="2" id="KW-1185">Reference proteome</keyword>
<evidence type="ECO:0000313" key="2">
    <source>
        <dbReference type="Proteomes" id="UP000095287"/>
    </source>
</evidence>
<dbReference type="Proteomes" id="UP000095287">
    <property type="component" value="Unplaced"/>
</dbReference>
<feature type="signal peptide" evidence="1">
    <location>
        <begin position="1"/>
        <end position="21"/>
    </location>
</feature>
<evidence type="ECO:0000256" key="1">
    <source>
        <dbReference type="SAM" id="SignalP"/>
    </source>
</evidence>
<dbReference type="AlphaFoldDB" id="A0A1I7Z0C0"/>
<evidence type="ECO:0000313" key="3">
    <source>
        <dbReference type="WBParaSite" id="L893_g21315.t1"/>
    </source>
</evidence>
<sequence length="141" mass="15658">MSAKSFFPFLLLTLPLETVLSLEIPSTTSEEPRCPTILPKNLATGLQMKDNSITATCLCLSLCLSLLSVASFPSRKHSAVRSSRARPPLLDALPWKQPCVVVLVSFHTPFVVVASDVTSYTLPHRIRSHFDQEREHPTPIY</sequence>
<name>A0A1I7Z0C0_9BILA</name>
<protein>
    <submittedName>
        <fullName evidence="3">Secreted protein</fullName>
    </submittedName>
</protein>
<reference evidence="3" key="1">
    <citation type="submission" date="2016-11" db="UniProtKB">
        <authorList>
            <consortium name="WormBaseParasite"/>
        </authorList>
    </citation>
    <scope>IDENTIFICATION</scope>
</reference>
<accession>A0A1I7Z0C0</accession>
<feature type="chain" id="PRO_5009312811" evidence="1">
    <location>
        <begin position="22"/>
        <end position="141"/>
    </location>
</feature>
<keyword evidence="1" id="KW-0732">Signal</keyword>
<organism evidence="2 3">
    <name type="scientific">Steinernema glaseri</name>
    <dbReference type="NCBI Taxonomy" id="37863"/>
    <lineage>
        <taxon>Eukaryota</taxon>
        <taxon>Metazoa</taxon>
        <taxon>Ecdysozoa</taxon>
        <taxon>Nematoda</taxon>
        <taxon>Chromadorea</taxon>
        <taxon>Rhabditida</taxon>
        <taxon>Tylenchina</taxon>
        <taxon>Panagrolaimomorpha</taxon>
        <taxon>Strongyloidoidea</taxon>
        <taxon>Steinernematidae</taxon>
        <taxon>Steinernema</taxon>
    </lineage>
</organism>
<proteinExistence type="predicted"/>
<dbReference type="WBParaSite" id="L893_g21315.t1">
    <property type="protein sequence ID" value="L893_g21315.t1"/>
    <property type="gene ID" value="L893_g21315"/>
</dbReference>